<dbReference type="EMBL" id="JAQQLI010000066">
    <property type="protein sequence ID" value="MDC7789274.1"/>
    <property type="molecule type" value="Genomic_DNA"/>
</dbReference>
<dbReference type="Pfam" id="PF11008">
    <property type="entry name" value="DUF2846"/>
    <property type="match status" value="1"/>
</dbReference>
<comment type="caution">
    <text evidence="2">The sequence shown here is derived from an EMBL/GenBank/DDBJ whole genome shotgun (WGS) entry which is preliminary data.</text>
</comment>
<sequence>MAFLCGALAACATFGTETTALEPQNRSLSAGKGRIYVLRQRMWAGTIVLIPVRVDGTEIGQVASGSHLAADRPPGRHMLSVGNESWPVTHEVEVVAGKTYYFVINSKPVVTTYGAVPIVIPMPSPGKPVGKKNIWSGLYLAELEPSAGEEMLAGLKAGARPPPEAVPDRN</sequence>
<dbReference type="InterPro" id="IPR022548">
    <property type="entry name" value="DUF2846"/>
</dbReference>
<keyword evidence="3" id="KW-1185">Reference proteome</keyword>
<evidence type="ECO:0000259" key="1">
    <source>
        <dbReference type="Pfam" id="PF11008"/>
    </source>
</evidence>
<reference evidence="2" key="1">
    <citation type="journal article" date="2023" name="Microbiol Resour">
        <title>Genome Sequences of Rhodoplanes serenus and Two Thermotolerant Strains, Rhodoplanes tepidamans and 'Rhodoplanes cryptolactis,' Further Refine the Genus.</title>
        <authorList>
            <person name="Rayyan A.A."/>
            <person name="Kyndt J.A."/>
        </authorList>
    </citation>
    <scope>NUCLEOTIDE SEQUENCE</scope>
    <source>
        <strain evidence="2">DSM 9987</strain>
    </source>
</reference>
<dbReference type="Proteomes" id="UP001165652">
    <property type="component" value="Unassembled WGS sequence"/>
</dbReference>
<organism evidence="2 3">
    <name type="scientific">Rhodoplanes tepidamans</name>
    <name type="common">Rhodoplanes cryptolactis</name>
    <dbReference type="NCBI Taxonomy" id="200616"/>
    <lineage>
        <taxon>Bacteria</taxon>
        <taxon>Pseudomonadati</taxon>
        <taxon>Pseudomonadota</taxon>
        <taxon>Alphaproteobacteria</taxon>
        <taxon>Hyphomicrobiales</taxon>
        <taxon>Nitrobacteraceae</taxon>
        <taxon>Rhodoplanes</taxon>
    </lineage>
</organism>
<feature type="domain" description="DUF2846" evidence="1">
    <location>
        <begin position="30"/>
        <end position="107"/>
    </location>
</feature>
<proteinExistence type="predicted"/>
<name>A0ABT5JIZ1_RHOTP</name>
<gene>
    <name evidence="2" type="ORF">PQJ73_26640</name>
</gene>
<accession>A0ABT5JIZ1</accession>
<reference evidence="2" key="2">
    <citation type="submission" date="2023-02" db="EMBL/GenBank/DDBJ databases">
        <authorList>
            <person name="Rayyan A."/>
            <person name="Meyer T."/>
            <person name="Kyndt J.A."/>
        </authorList>
    </citation>
    <scope>NUCLEOTIDE SEQUENCE</scope>
    <source>
        <strain evidence="2">DSM 9987</strain>
    </source>
</reference>
<evidence type="ECO:0000313" key="2">
    <source>
        <dbReference type="EMBL" id="MDC7789274.1"/>
    </source>
</evidence>
<protein>
    <submittedName>
        <fullName evidence="2">DUF2846 domain-containing protein</fullName>
    </submittedName>
</protein>
<dbReference type="RefSeq" id="WP_272780112.1">
    <property type="nucleotide sequence ID" value="NZ_JAQQLI010000066.1"/>
</dbReference>
<evidence type="ECO:0000313" key="3">
    <source>
        <dbReference type="Proteomes" id="UP001165652"/>
    </source>
</evidence>